<protein>
    <recommendedName>
        <fullName evidence="4">Lytic transglycosylase domain-containing protein</fullName>
    </recommendedName>
</protein>
<dbReference type="EMBL" id="JAUSVU010000001">
    <property type="protein sequence ID" value="MDQ0531592.1"/>
    <property type="molecule type" value="Genomic_DNA"/>
</dbReference>
<dbReference type="Proteomes" id="UP001244552">
    <property type="component" value="Unassembled WGS sequence"/>
</dbReference>
<keyword evidence="3" id="KW-1185">Reference proteome</keyword>
<evidence type="ECO:0000313" key="2">
    <source>
        <dbReference type="EMBL" id="MDQ0531592.1"/>
    </source>
</evidence>
<dbReference type="InterPro" id="IPR023346">
    <property type="entry name" value="Lysozyme-like_dom_sf"/>
</dbReference>
<evidence type="ECO:0008006" key="4">
    <source>
        <dbReference type="Google" id="ProtNLM"/>
    </source>
</evidence>
<accession>A0ABU0MDV8</accession>
<organism evidence="2 3">
    <name type="scientific">Azospirillum picis</name>
    <dbReference type="NCBI Taxonomy" id="488438"/>
    <lineage>
        <taxon>Bacteria</taxon>
        <taxon>Pseudomonadati</taxon>
        <taxon>Pseudomonadota</taxon>
        <taxon>Alphaproteobacteria</taxon>
        <taxon>Rhodospirillales</taxon>
        <taxon>Azospirillaceae</taxon>
        <taxon>Azospirillum</taxon>
    </lineage>
</organism>
<sequence>MKVAQPPLAPIPERKPDPTTSPAMPAGEPSFRETLRRTAVSGTQGAPAGQPADGPKTPPLPRTKPAMPVRLADGTDVPLPTAKPMVPIRLADGSTAPFPTAKPDSPLRLATASPTAPNPAAFPSPLPGRKPAAPAAPATFPAVRTASDAAVAAAVEGSTAARVVVAAQQVAGPSGHSFTAILAQATQESGLDSTAKNSRSSAAGPFQFLESTWLDLFRRHGAAYGQGDLASQIQVSNGVSTVRDPAVRRRILDLRHDVDLSAGMAARYLSEGREALEKRLGRPASESESRIAYVLGVGGAAKLIRTAESNPRAIAADLLPAAAAANHPLFHDRASGRALTASETVARLNRRMETDQREMFAAIGRAVEQPRRLDEGGASPLNPYQSV</sequence>
<feature type="compositionally biased region" description="Pro residues" evidence="1">
    <location>
        <begin position="116"/>
        <end position="128"/>
    </location>
</feature>
<evidence type="ECO:0000256" key="1">
    <source>
        <dbReference type="SAM" id="MobiDB-lite"/>
    </source>
</evidence>
<proteinExistence type="predicted"/>
<gene>
    <name evidence="2" type="ORF">QO018_000424</name>
</gene>
<dbReference type="SUPFAM" id="SSF53955">
    <property type="entry name" value="Lysozyme-like"/>
    <property type="match status" value="1"/>
</dbReference>
<comment type="caution">
    <text evidence="2">The sequence shown here is derived from an EMBL/GenBank/DDBJ whole genome shotgun (WGS) entry which is preliminary data.</text>
</comment>
<feature type="region of interest" description="Disordered" evidence="1">
    <location>
        <begin position="1"/>
        <end position="136"/>
    </location>
</feature>
<evidence type="ECO:0000313" key="3">
    <source>
        <dbReference type="Proteomes" id="UP001244552"/>
    </source>
</evidence>
<reference evidence="2 3" key="1">
    <citation type="submission" date="2023-07" db="EMBL/GenBank/DDBJ databases">
        <title>Genomic Encyclopedia of Type Strains, Phase IV (KMG-IV): sequencing the most valuable type-strain genomes for metagenomic binning, comparative biology and taxonomic classification.</title>
        <authorList>
            <person name="Goeker M."/>
        </authorList>
    </citation>
    <scope>NUCLEOTIDE SEQUENCE [LARGE SCALE GENOMIC DNA]</scope>
    <source>
        <strain evidence="2 3">DSM 19922</strain>
    </source>
</reference>
<dbReference type="RefSeq" id="WP_209977607.1">
    <property type="nucleotide sequence ID" value="NZ_JAGINO010000001.1"/>
</dbReference>
<name>A0ABU0MDV8_9PROT</name>
<dbReference type="Gene3D" id="1.10.530.10">
    <property type="match status" value="1"/>
</dbReference>